<dbReference type="SUPFAM" id="SSF102405">
    <property type="entry name" value="MCP/YpsA-like"/>
    <property type="match status" value="1"/>
</dbReference>
<sequence>MTFDDTAVPLMAGTLTITGARSTGHRPIEDYWRLFVDYLGPFARPTVDIYLGGASGIDSIALLWLATETDTALHVVVPGTVQSQPSDARHAIQETRALGRLVEVVELKHPTHPSPASYHQRNRWMVDHSEFVIGFPRGSDPSSGTWYTLEYAAQQSRTRLIIPI</sequence>
<accession>A0A7W7D6P9</accession>
<reference evidence="2 3" key="1">
    <citation type="submission" date="2020-08" db="EMBL/GenBank/DDBJ databases">
        <title>Sequencing the genomes of 1000 actinobacteria strains.</title>
        <authorList>
            <person name="Klenk H.-P."/>
        </authorList>
    </citation>
    <scope>NUCLEOTIDE SEQUENCE [LARGE SCALE GENOMIC DNA]</scope>
    <source>
        <strain evidence="2 3">DSM 45784</strain>
    </source>
</reference>
<name>A0A7W7D6P9_9ACTN</name>
<keyword evidence="3" id="KW-1185">Reference proteome</keyword>
<evidence type="ECO:0000313" key="3">
    <source>
        <dbReference type="Proteomes" id="UP000542210"/>
    </source>
</evidence>
<dbReference type="Proteomes" id="UP000542210">
    <property type="component" value="Unassembled WGS sequence"/>
</dbReference>
<evidence type="ECO:0000313" key="2">
    <source>
        <dbReference type="EMBL" id="MBB4700370.1"/>
    </source>
</evidence>
<dbReference type="EMBL" id="JACHND010000001">
    <property type="protein sequence ID" value="MBB4700370.1"/>
    <property type="molecule type" value="Genomic_DNA"/>
</dbReference>
<evidence type="ECO:0000259" key="1">
    <source>
        <dbReference type="Pfam" id="PF02481"/>
    </source>
</evidence>
<dbReference type="Pfam" id="PF02481">
    <property type="entry name" value="DNA_processg_A"/>
    <property type="match status" value="1"/>
</dbReference>
<dbReference type="RefSeq" id="WP_203959350.1">
    <property type="nucleotide sequence ID" value="NZ_BOOV01000030.1"/>
</dbReference>
<dbReference type="Gene3D" id="3.40.50.450">
    <property type="match status" value="1"/>
</dbReference>
<protein>
    <submittedName>
        <fullName evidence="2">Putative Rossmann fold nucleotide-binding protein DprA/Smf involved in DNA uptake</fullName>
    </submittedName>
</protein>
<feature type="domain" description="Smf/DprA SLOG" evidence="1">
    <location>
        <begin position="40"/>
        <end position="163"/>
    </location>
</feature>
<comment type="caution">
    <text evidence="2">The sequence shown here is derived from an EMBL/GenBank/DDBJ whole genome shotgun (WGS) entry which is preliminary data.</text>
</comment>
<proteinExistence type="predicted"/>
<gene>
    <name evidence="2" type="ORF">BJ982_001914</name>
</gene>
<organism evidence="2 3">
    <name type="scientific">Sphaerisporangium siamense</name>
    <dbReference type="NCBI Taxonomy" id="795645"/>
    <lineage>
        <taxon>Bacteria</taxon>
        <taxon>Bacillati</taxon>
        <taxon>Actinomycetota</taxon>
        <taxon>Actinomycetes</taxon>
        <taxon>Streptosporangiales</taxon>
        <taxon>Streptosporangiaceae</taxon>
        <taxon>Sphaerisporangium</taxon>
    </lineage>
</organism>
<dbReference type="GO" id="GO:0009294">
    <property type="term" value="P:DNA-mediated transformation"/>
    <property type="evidence" value="ECO:0007669"/>
    <property type="project" value="InterPro"/>
</dbReference>
<dbReference type="AlphaFoldDB" id="A0A7W7D6P9"/>
<dbReference type="InterPro" id="IPR057666">
    <property type="entry name" value="DrpA_SLOG"/>
</dbReference>